<keyword evidence="1" id="KW-0812">Transmembrane</keyword>
<reference evidence="3" key="2">
    <citation type="submission" date="2020-12" db="EMBL/GenBank/DDBJ databases">
        <title>New Spironucleus salmonicida genome in near-complete chromosomes.</title>
        <authorList>
            <person name="Xu F."/>
            <person name="Kurt Z."/>
            <person name="Jimenez-Gonzalez A."/>
            <person name="Astvaldsson A."/>
            <person name="Andersson J.O."/>
            <person name="Svard S.G."/>
        </authorList>
    </citation>
    <scope>NUCLEOTIDE SEQUENCE</scope>
    <source>
        <strain evidence="3">ATCC 50377</strain>
    </source>
</reference>
<evidence type="ECO:0000313" key="2">
    <source>
        <dbReference type="EMBL" id="EST46463.1"/>
    </source>
</evidence>
<keyword evidence="4" id="KW-1185">Reference proteome</keyword>
<dbReference type="Proteomes" id="UP000018208">
    <property type="component" value="Unassembled WGS sequence"/>
</dbReference>
<sequence length="130" mass="15402">MNCNIPTAIFAYIKNYSDLQFNRYVISYILISFSCITIGIFYPFMQILLTMIVLFKIDHFKLFISNYFPESTIVKLNISYLDEMCYAKLPMLVFFVINSYRCMRNIYLDFQSTQLAQQSEDSQLIAKKKD</sequence>
<evidence type="ECO:0008006" key="5">
    <source>
        <dbReference type="Google" id="ProtNLM"/>
    </source>
</evidence>
<organism evidence="2">
    <name type="scientific">Spironucleus salmonicida</name>
    <dbReference type="NCBI Taxonomy" id="348837"/>
    <lineage>
        <taxon>Eukaryota</taxon>
        <taxon>Metamonada</taxon>
        <taxon>Diplomonadida</taxon>
        <taxon>Hexamitidae</taxon>
        <taxon>Hexamitinae</taxon>
        <taxon>Spironucleus</taxon>
    </lineage>
</organism>
<proteinExistence type="predicted"/>
<keyword evidence="1" id="KW-0472">Membrane</keyword>
<feature type="transmembrane region" description="Helical" evidence="1">
    <location>
        <begin position="25"/>
        <end position="55"/>
    </location>
</feature>
<evidence type="ECO:0000313" key="3">
    <source>
        <dbReference type="EMBL" id="KAH0573850.1"/>
    </source>
</evidence>
<protein>
    <recommendedName>
        <fullName evidence="5">Transmembrane protein</fullName>
    </recommendedName>
</protein>
<dbReference type="AlphaFoldDB" id="V6LQD8"/>
<dbReference type="EMBL" id="AUWU02000004">
    <property type="protein sequence ID" value="KAH0573850.1"/>
    <property type="molecule type" value="Genomic_DNA"/>
</dbReference>
<accession>V6LQD8</accession>
<name>V6LQD8_9EUKA</name>
<evidence type="ECO:0000256" key="1">
    <source>
        <dbReference type="SAM" id="Phobius"/>
    </source>
</evidence>
<dbReference type="EMBL" id="KI546074">
    <property type="protein sequence ID" value="EST46463.1"/>
    <property type="molecule type" value="Genomic_DNA"/>
</dbReference>
<dbReference type="VEuPathDB" id="GiardiaDB:SS50377_23785"/>
<evidence type="ECO:0000313" key="4">
    <source>
        <dbReference type="Proteomes" id="UP000018208"/>
    </source>
</evidence>
<reference evidence="2 3" key="1">
    <citation type="journal article" date="2014" name="PLoS Genet.">
        <title>The Genome of Spironucleus salmonicida Highlights a Fish Pathogen Adapted to Fluctuating Environments.</title>
        <authorList>
            <person name="Xu F."/>
            <person name="Jerlstrom-Hultqvist J."/>
            <person name="Einarsson E."/>
            <person name="Astvaldsson A."/>
            <person name="Svard S.G."/>
            <person name="Andersson J.O."/>
        </authorList>
    </citation>
    <scope>NUCLEOTIDE SEQUENCE</scope>
    <source>
        <strain evidence="3">ATCC 50377</strain>
    </source>
</reference>
<gene>
    <name evidence="2" type="ORF">SS50377_13545</name>
    <name evidence="3" type="ORF">SS50377_23785</name>
</gene>
<keyword evidence="1" id="KW-1133">Transmembrane helix</keyword>